<keyword evidence="3" id="KW-1185">Reference proteome</keyword>
<comment type="caution">
    <text evidence="2">The sequence shown here is derived from an EMBL/GenBank/DDBJ whole genome shotgun (WGS) entry which is preliminary data.</text>
</comment>
<protein>
    <submittedName>
        <fullName evidence="2">Uncharacterized protein</fullName>
    </submittedName>
</protein>
<gene>
    <name evidence="2" type="ORF">LZZ85_11300</name>
</gene>
<dbReference type="Proteomes" id="UP001165367">
    <property type="component" value="Unassembled WGS sequence"/>
</dbReference>
<evidence type="ECO:0000313" key="3">
    <source>
        <dbReference type="Proteomes" id="UP001165367"/>
    </source>
</evidence>
<evidence type="ECO:0000256" key="1">
    <source>
        <dbReference type="SAM" id="MobiDB-lite"/>
    </source>
</evidence>
<proteinExistence type="predicted"/>
<feature type="compositionally biased region" description="Basic residues" evidence="1">
    <location>
        <begin position="72"/>
        <end position="91"/>
    </location>
</feature>
<feature type="region of interest" description="Disordered" evidence="1">
    <location>
        <begin position="71"/>
        <end position="91"/>
    </location>
</feature>
<organism evidence="2 3">
    <name type="scientific">Terrimonas ginsenosidimutans</name>
    <dbReference type="NCBI Taxonomy" id="2908004"/>
    <lineage>
        <taxon>Bacteria</taxon>
        <taxon>Pseudomonadati</taxon>
        <taxon>Bacteroidota</taxon>
        <taxon>Chitinophagia</taxon>
        <taxon>Chitinophagales</taxon>
        <taxon>Chitinophagaceae</taxon>
        <taxon>Terrimonas</taxon>
    </lineage>
</organism>
<dbReference type="EMBL" id="JAKLTR010000006">
    <property type="protein sequence ID" value="MCG2614874.1"/>
    <property type="molecule type" value="Genomic_DNA"/>
</dbReference>
<sequence>MKKVINVPPLHGLEEVRDGFGNTNFKISKPLTQVPVIVGEYQDADGVRMYQCENDRHFIADTYDKMFVPVHKVPKPPKRAPKRRKKKKSSK</sequence>
<evidence type="ECO:0000313" key="2">
    <source>
        <dbReference type="EMBL" id="MCG2614874.1"/>
    </source>
</evidence>
<name>A0ABS9KRD3_9BACT</name>
<dbReference type="RefSeq" id="WP_237871694.1">
    <property type="nucleotide sequence ID" value="NZ_JAKLTR010000006.1"/>
</dbReference>
<accession>A0ABS9KRD3</accession>
<reference evidence="2" key="1">
    <citation type="submission" date="2022-01" db="EMBL/GenBank/DDBJ databases">
        <authorList>
            <person name="Jo J.-H."/>
            <person name="Im W.-T."/>
        </authorList>
    </citation>
    <scope>NUCLEOTIDE SEQUENCE</scope>
    <source>
        <strain evidence="2">NA20</strain>
    </source>
</reference>